<keyword evidence="4" id="KW-1133">Transmembrane helix</keyword>
<feature type="region of interest" description="Disordered" evidence="7">
    <location>
        <begin position="447"/>
        <end position="517"/>
    </location>
</feature>
<feature type="compositionally biased region" description="Basic residues" evidence="7">
    <location>
        <begin position="555"/>
        <end position="564"/>
    </location>
</feature>
<dbReference type="EMBL" id="MU069773">
    <property type="protein sequence ID" value="KAF5834144.1"/>
    <property type="molecule type" value="Genomic_DNA"/>
</dbReference>
<feature type="region of interest" description="Disordered" evidence="7">
    <location>
        <begin position="295"/>
        <end position="320"/>
    </location>
</feature>
<feature type="region of interest" description="Disordered" evidence="7">
    <location>
        <begin position="411"/>
        <end position="432"/>
    </location>
</feature>
<feature type="compositionally biased region" description="Low complexity" evidence="7">
    <location>
        <begin position="494"/>
        <end position="507"/>
    </location>
</feature>
<dbReference type="CDD" id="cd07302">
    <property type="entry name" value="CHD"/>
    <property type="match status" value="1"/>
</dbReference>
<dbReference type="PANTHER" id="PTHR11920">
    <property type="entry name" value="GUANYLYL CYCLASE"/>
    <property type="match status" value="1"/>
</dbReference>
<keyword evidence="3" id="KW-0547">Nucleotide-binding</keyword>
<accession>A0ABQ7GHQ3</accession>
<evidence type="ECO:0000256" key="2">
    <source>
        <dbReference type="ARBA" id="ARBA00022692"/>
    </source>
</evidence>
<feature type="region of interest" description="Disordered" evidence="7">
    <location>
        <begin position="215"/>
        <end position="235"/>
    </location>
</feature>
<name>A0ABQ7GHQ3_DUNSA</name>
<evidence type="ECO:0000256" key="5">
    <source>
        <dbReference type="ARBA" id="ARBA00023136"/>
    </source>
</evidence>
<evidence type="ECO:0000256" key="7">
    <source>
        <dbReference type="SAM" id="MobiDB-lite"/>
    </source>
</evidence>
<proteinExistence type="predicted"/>
<comment type="subcellular location">
    <subcellularLocation>
        <location evidence="1">Membrane</location>
    </subcellularLocation>
</comment>
<feature type="compositionally biased region" description="Polar residues" evidence="7">
    <location>
        <begin position="615"/>
        <end position="637"/>
    </location>
</feature>
<dbReference type="Gene3D" id="3.30.70.1230">
    <property type="entry name" value="Nucleotide cyclase"/>
    <property type="match status" value="1"/>
</dbReference>
<evidence type="ECO:0000256" key="3">
    <source>
        <dbReference type="ARBA" id="ARBA00022741"/>
    </source>
</evidence>
<dbReference type="Proteomes" id="UP000815325">
    <property type="component" value="Unassembled WGS sequence"/>
</dbReference>
<evidence type="ECO:0000256" key="6">
    <source>
        <dbReference type="ARBA" id="ARBA00023239"/>
    </source>
</evidence>
<evidence type="ECO:0000313" key="10">
    <source>
        <dbReference type="Proteomes" id="UP000815325"/>
    </source>
</evidence>
<comment type="caution">
    <text evidence="9">The sequence shown here is derived from an EMBL/GenBank/DDBJ whole genome shotgun (WGS) entry which is preliminary data.</text>
</comment>
<feature type="compositionally biased region" description="Polar residues" evidence="7">
    <location>
        <begin position="462"/>
        <end position="473"/>
    </location>
</feature>
<dbReference type="InterPro" id="IPR050401">
    <property type="entry name" value="Cyclic_nucleotide_synthase"/>
</dbReference>
<feature type="domain" description="Guanylate cyclase" evidence="8">
    <location>
        <begin position="19"/>
        <end position="75"/>
    </location>
</feature>
<evidence type="ECO:0000256" key="4">
    <source>
        <dbReference type="ARBA" id="ARBA00022989"/>
    </source>
</evidence>
<feature type="region of interest" description="Disordered" evidence="7">
    <location>
        <begin position="538"/>
        <end position="637"/>
    </location>
</feature>
<dbReference type="Pfam" id="PF00211">
    <property type="entry name" value="Guanylate_cyc"/>
    <property type="match status" value="1"/>
</dbReference>
<feature type="compositionally biased region" description="Pro residues" evidence="7">
    <location>
        <begin position="303"/>
        <end position="314"/>
    </location>
</feature>
<dbReference type="InterPro" id="IPR029787">
    <property type="entry name" value="Nucleotide_cyclase"/>
</dbReference>
<keyword evidence="5" id="KW-0472">Membrane</keyword>
<keyword evidence="10" id="KW-1185">Reference proteome</keyword>
<dbReference type="PROSITE" id="PS50125">
    <property type="entry name" value="GUANYLATE_CYCLASE_2"/>
    <property type="match status" value="1"/>
</dbReference>
<keyword evidence="6" id="KW-0456">Lyase</keyword>
<sequence length="637" mass="67920">MSVDEHHNPSLGAGRALALAIDMMRTASEVQMPNKEPVQLRIGAHTGPCVSGLMGVETPKWSVFGDTVNTASRMESHGYPMCIQISRATYDLLPKHVGVELQPSGGVAMKGKGVMETWVWRSPPDWTSMARESSGSTGRLPLSAERLYQFCYQPERAIRQPGSNPPSSLRLPHLKANKQLSLDETGEPNPVNLGHHPTVNRSTVAPLTESLAASLHRHRHTRTSSTMTTDLPSDTGFTPMAAMGRSRRDSVSNLQGLVMLVGGNDSGTGFARYASQKRESDGLPPTPFAITSQRVSCAEGPPEAQPPPPPPPLPAAEIQAAAPAVAAAAGSGSVGTGPVEAGAQKAGAAERSMEAGAEKLGVLGTLALETGEPEGGSSETGAHVVHTFADMPSKRHMASSSMLPPQHAALRDLEDPDNHGLATSPGDDNSKQAEFGARTSVLERTLQPQQQHHHLHHHLLQKPSTGTGQQQQARYFDHRAAALMPHPFPPQPRAPSSASSSSALFSPPFSPLQEESQTPGFAFPHIVLPLHDIPQADLTQSRSASPSRSPSSHTHVLRQQHHRDHPQQPPTPQVPASTTLRRPKKRASFLSRASWASEESQTDVDRGKSAGLPKINSSNTAGTTQDSIQVTIVSPFP</sequence>
<dbReference type="SUPFAM" id="SSF55073">
    <property type="entry name" value="Nucleotide cyclase"/>
    <property type="match status" value="1"/>
</dbReference>
<gene>
    <name evidence="9" type="ORF">DUNSADRAFT_9305</name>
</gene>
<evidence type="ECO:0000259" key="8">
    <source>
        <dbReference type="PROSITE" id="PS50125"/>
    </source>
</evidence>
<feature type="compositionally biased region" description="Basic residues" evidence="7">
    <location>
        <begin position="451"/>
        <end position="460"/>
    </location>
</feature>
<protein>
    <recommendedName>
        <fullName evidence="8">Guanylate cyclase domain-containing protein</fullName>
    </recommendedName>
</protein>
<dbReference type="InterPro" id="IPR001054">
    <property type="entry name" value="A/G_cyclase"/>
</dbReference>
<evidence type="ECO:0000313" key="9">
    <source>
        <dbReference type="EMBL" id="KAF5834144.1"/>
    </source>
</evidence>
<feature type="compositionally biased region" description="Low complexity" evidence="7">
    <location>
        <begin position="541"/>
        <end position="552"/>
    </location>
</feature>
<organism evidence="9 10">
    <name type="scientific">Dunaliella salina</name>
    <name type="common">Green alga</name>
    <name type="synonym">Protococcus salinus</name>
    <dbReference type="NCBI Taxonomy" id="3046"/>
    <lineage>
        <taxon>Eukaryota</taxon>
        <taxon>Viridiplantae</taxon>
        <taxon>Chlorophyta</taxon>
        <taxon>core chlorophytes</taxon>
        <taxon>Chlorophyceae</taxon>
        <taxon>CS clade</taxon>
        <taxon>Chlamydomonadales</taxon>
        <taxon>Dunaliellaceae</taxon>
        <taxon>Dunaliella</taxon>
    </lineage>
</organism>
<reference evidence="9" key="1">
    <citation type="submission" date="2017-08" db="EMBL/GenBank/DDBJ databases">
        <authorList>
            <person name="Polle J.E."/>
            <person name="Barry K."/>
            <person name="Cushman J."/>
            <person name="Schmutz J."/>
            <person name="Tran D."/>
            <person name="Hathwaick L.T."/>
            <person name="Yim W.C."/>
            <person name="Jenkins J."/>
            <person name="Mckie-Krisberg Z.M."/>
            <person name="Prochnik S."/>
            <person name="Lindquist E."/>
            <person name="Dockter R.B."/>
            <person name="Adam C."/>
            <person name="Molina H."/>
            <person name="Bunkerborg J."/>
            <person name="Jin E."/>
            <person name="Buchheim M."/>
            <person name="Magnuson J."/>
        </authorList>
    </citation>
    <scope>NUCLEOTIDE SEQUENCE</scope>
    <source>
        <strain evidence="9">CCAP 19/18</strain>
    </source>
</reference>
<evidence type="ECO:0000256" key="1">
    <source>
        <dbReference type="ARBA" id="ARBA00004370"/>
    </source>
</evidence>
<keyword evidence="2" id="KW-0812">Transmembrane</keyword>
<dbReference type="PANTHER" id="PTHR11920:SF335">
    <property type="entry name" value="GUANYLATE CYCLASE"/>
    <property type="match status" value="1"/>
</dbReference>